<evidence type="ECO:0000256" key="3">
    <source>
        <dbReference type="SAM" id="SignalP"/>
    </source>
</evidence>
<feature type="region of interest" description="Disordered" evidence="1">
    <location>
        <begin position="147"/>
        <end position="234"/>
    </location>
</feature>
<proteinExistence type="predicted"/>
<protein>
    <submittedName>
        <fullName evidence="5">Uncharacterized protein LOC109483930</fullName>
    </submittedName>
</protein>
<keyword evidence="2" id="KW-0812">Transmembrane</keyword>
<accession>A0A6P5A8V0</accession>
<dbReference type="OrthoDB" id="9981775at2759"/>
<organism evidence="4 5">
    <name type="scientific">Branchiostoma belcheri</name>
    <name type="common">Amphioxus</name>
    <dbReference type="NCBI Taxonomy" id="7741"/>
    <lineage>
        <taxon>Eukaryota</taxon>
        <taxon>Metazoa</taxon>
        <taxon>Chordata</taxon>
        <taxon>Cephalochordata</taxon>
        <taxon>Leptocardii</taxon>
        <taxon>Amphioxiformes</taxon>
        <taxon>Branchiostomatidae</taxon>
        <taxon>Branchiostoma</taxon>
    </lineage>
</organism>
<reference evidence="5" key="1">
    <citation type="submission" date="2025-08" db="UniProtKB">
        <authorList>
            <consortium name="RefSeq"/>
        </authorList>
    </citation>
    <scope>IDENTIFICATION</scope>
    <source>
        <tissue evidence="5">Gonad</tissue>
    </source>
</reference>
<feature type="signal peptide" evidence="3">
    <location>
        <begin position="1"/>
        <end position="23"/>
    </location>
</feature>
<dbReference type="Proteomes" id="UP000515135">
    <property type="component" value="Unplaced"/>
</dbReference>
<keyword evidence="3" id="KW-0732">Signal</keyword>
<dbReference type="GeneID" id="109483930"/>
<evidence type="ECO:0000256" key="1">
    <source>
        <dbReference type="SAM" id="MobiDB-lite"/>
    </source>
</evidence>
<keyword evidence="2" id="KW-1133">Transmembrane helix</keyword>
<evidence type="ECO:0000313" key="5">
    <source>
        <dbReference type="RefSeq" id="XP_019642629.1"/>
    </source>
</evidence>
<dbReference type="RefSeq" id="XP_019642629.1">
    <property type="nucleotide sequence ID" value="XM_019787070.1"/>
</dbReference>
<dbReference type="KEGG" id="bbel:109483930"/>
<dbReference type="AlphaFoldDB" id="A0A6P5A8V0"/>
<feature type="chain" id="PRO_5027545478" evidence="3">
    <location>
        <begin position="24"/>
        <end position="234"/>
    </location>
</feature>
<feature type="compositionally biased region" description="Basic and acidic residues" evidence="1">
    <location>
        <begin position="147"/>
        <end position="169"/>
    </location>
</feature>
<feature type="transmembrane region" description="Helical" evidence="2">
    <location>
        <begin position="113"/>
        <end position="136"/>
    </location>
</feature>
<gene>
    <name evidence="5" type="primary">LOC109483930</name>
</gene>
<keyword evidence="2" id="KW-0472">Membrane</keyword>
<evidence type="ECO:0000313" key="4">
    <source>
        <dbReference type="Proteomes" id="UP000515135"/>
    </source>
</evidence>
<name>A0A6P5A8V0_BRABE</name>
<evidence type="ECO:0000256" key="2">
    <source>
        <dbReference type="SAM" id="Phobius"/>
    </source>
</evidence>
<keyword evidence="4" id="KW-1185">Reference proteome</keyword>
<feature type="compositionally biased region" description="Basic and acidic residues" evidence="1">
    <location>
        <begin position="209"/>
        <end position="234"/>
    </location>
</feature>
<sequence length="234" mass="26468">MATDLKFLLCVTQLMLYCLGVFGRSVPDCEGGKVWNVLLRVCECPQWTYWYNPTHGCEPCRERCRGEVTWCEAQPECQGYLQSLASTVNPGSTESSWTVPLAWQTSVPDLKPLQLAVIVIGAVLFIALLVITYIGWTVHKLKMQRPKDHTVEKMRYEPEGALTDEDRRSTRLQPDTQESEELLPHGAQCAHEGTSPSDDRVRHSPTSDTELHKPAVAEHGEILQQHRDAENNRQ</sequence>